<protein>
    <submittedName>
        <fullName evidence="1">Uncharacterized protein</fullName>
    </submittedName>
</protein>
<comment type="caution">
    <text evidence="1">The sequence shown here is derived from an EMBL/GenBank/DDBJ whole genome shotgun (WGS) entry which is preliminary data.</text>
</comment>
<dbReference type="EMBL" id="AHMY02000044">
    <property type="protein sequence ID" value="EKO15521.1"/>
    <property type="molecule type" value="Genomic_DNA"/>
</dbReference>
<reference evidence="1 2" key="1">
    <citation type="submission" date="2012-10" db="EMBL/GenBank/DDBJ databases">
        <authorList>
            <person name="Harkins D.M."/>
            <person name="Durkin A.S."/>
            <person name="Brinkac L.M."/>
            <person name="Selengut J.D."/>
            <person name="Sanka R."/>
            <person name="DePew J."/>
            <person name="Purushe J."/>
            <person name="Peacock S.J."/>
            <person name="Thaipadungpanit J."/>
            <person name="Wuthiekanun V.W."/>
            <person name="Day N.P."/>
            <person name="Vinetz J.M."/>
            <person name="Sutton G.G."/>
            <person name="Nelson W.C."/>
            <person name="Fouts D.E."/>
        </authorList>
    </citation>
    <scope>NUCLEOTIDE SEQUENCE [LARGE SCALE GENOMIC DNA]</scope>
    <source>
        <strain evidence="1 2">H1</strain>
    </source>
</reference>
<evidence type="ECO:0000313" key="2">
    <source>
        <dbReference type="Proteomes" id="UP000006253"/>
    </source>
</evidence>
<proteinExistence type="predicted"/>
<accession>A0A0E2B2M9</accession>
<dbReference type="AlphaFoldDB" id="A0A0E2B2M9"/>
<dbReference type="Proteomes" id="UP000006253">
    <property type="component" value="Unassembled WGS sequence"/>
</dbReference>
<name>A0A0E2B2M9_9LEPT</name>
<gene>
    <name evidence="1" type="ORF">LEP1GSC081_0004</name>
</gene>
<organism evidence="1 2">
    <name type="scientific">Leptospira kirschneri str. H1</name>
    <dbReference type="NCBI Taxonomy" id="1049966"/>
    <lineage>
        <taxon>Bacteria</taxon>
        <taxon>Pseudomonadati</taxon>
        <taxon>Spirochaetota</taxon>
        <taxon>Spirochaetia</taxon>
        <taxon>Leptospirales</taxon>
        <taxon>Leptospiraceae</taxon>
        <taxon>Leptospira</taxon>
    </lineage>
</organism>
<sequence length="39" mass="4657">MNLILEFHNNLTRAKEPGPAFVCKDWIRPFYYVEQSLSE</sequence>
<evidence type="ECO:0000313" key="1">
    <source>
        <dbReference type="EMBL" id="EKO15521.1"/>
    </source>
</evidence>